<proteinExistence type="predicted"/>
<dbReference type="Proteomes" id="UP000011518">
    <property type="component" value="Unassembled WGS sequence"/>
</dbReference>
<reference evidence="4" key="1">
    <citation type="submission" date="2012-07" db="EMBL/GenBank/DDBJ databases">
        <title>Genome of the Chinese tree shrew, a rising model animal genetically related to primates.</title>
        <authorList>
            <person name="Zhang G."/>
            <person name="Fan Y."/>
            <person name="Yao Y."/>
            <person name="Huang Z."/>
        </authorList>
    </citation>
    <scope>NUCLEOTIDE SEQUENCE [LARGE SCALE GENOMIC DNA]</scope>
</reference>
<evidence type="ECO:0000256" key="2">
    <source>
        <dbReference type="SAM" id="SignalP"/>
    </source>
</evidence>
<dbReference type="EMBL" id="KB320563">
    <property type="protein sequence ID" value="ELW68611.1"/>
    <property type="molecule type" value="Genomic_DNA"/>
</dbReference>
<dbReference type="AlphaFoldDB" id="L9L0P5"/>
<keyword evidence="2" id="KW-0732">Signal</keyword>
<gene>
    <name evidence="3" type="ORF">TREES_T100008863</name>
</gene>
<keyword evidence="4" id="KW-1185">Reference proteome</keyword>
<evidence type="ECO:0000313" key="4">
    <source>
        <dbReference type="Proteomes" id="UP000011518"/>
    </source>
</evidence>
<dbReference type="InParanoid" id="L9L0P5"/>
<name>L9L0P5_TUPCH</name>
<feature type="signal peptide" evidence="2">
    <location>
        <begin position="1"/>
        <end position="18"/>
    </location>
</feature>
<evidence type="ECO:0000256" key="1">
    <source>
        <dbReference type="SAM" id="MobiDB-lite"/>
    </source>
</evidence>
<feature type="chain" id="PRO_5004000022" evidence="2">
    <location>
        <begin position="19"/>
        <end position="254"/>
    </location>
</feature>
<evidence type="ECO:0000313" key="3">
    <source>
        <dbReference type="EMBL" id="ELW68611.1"/>
    </source>
</evidence>
<accession>L9L0P5</accession>
<reference evidence="4" key="2">
    <citation type="journal article" date="2013" name="Nat. Commun.">
        <title>Genome of the Chinese tree shrew.</title>
        <authorList>
            <person name="Fan Y."/>
            <person name="Huang Z.Y."/>
            <person name="Cao C.C."/>
            <person name="Chen C.S."/>
            <person name="Chen Y.X."/>
            <person name="Fan D.D."/>
            <person name="He J."/>
            <person name="Hou H.L."/>
            <person name="Hu L."/>
            <person name="Hu X.T."/>
            <person name="Jiang X.T."/>
            <person name="Lai R."/>
            <person name="Lang Y.S."/>
            <person name="Liang B."/>
            <person name="Liao S.G."/>
            <person name="Mu D."/>
            <person name="Ma Y.Y."/>
            <person name="Niu Y.Y."/>
            <person name="Sun X.Q."/>
            <person name="Xia J.Q."/>
            <person name="Xiao J."/>
            <person name="Xiong Z.Q."/>
            <person name="Xu L."/>
            <person name="Yang L."/>
            <person name="Zhang Y."/>
            <person name="Zhao W."/>
            <person name="Zhao X.D."/>
            <person name="Zheng Y.T."/>
            <person name="Zhou J.M."/>
            <person name="Zhu Y.B."/>
            <person name="Zhang G.J."/>
            <person name="Wang J."/>
            <person name="Yao Y.G."/>
        </authorList>
    </citation>
    <scope>NUCLEOTIDE SEQUENCE [LARGE SCALE GENOMIC DNA]</scope>
</reference>
<organism evidence="3 4">
    <name type="scientific">Tupaia chinensis</name>
    <name type="common">Chinese tree shrew</name>
    <name type="synonym">Tupaia belangeri chinensis</name>
    <dbReference type="NCBI Taxonomy" id="246437"/>
    <lineage>
        <taxon>Eukaryota</taxon>
        <taxon>Metazoa</taxon>
        <taxon>Chordata</taxon>
        <taxon>Craniata</taxon>
        <taxon>Vertebrata</taxon>
        <taxon>Euteleostomi</taxon>
        <taxon>Mammalia</taxon>
        <taxon>Eutheria</taxon>
        <taxon>Euarchontoglires</taxon>
        <taxon>Scandentia</taxon>
        <taxon>Tupaiidae</taxon>
        <taxon>Tupaia</taxon>
    </lineage>
</organism>
<feature type="region of interest" description="Disordered" evidence="1">
    <location>
        <begin position="182"/>
        <end position="228"/>
    </location>
</feature>
<protein>
    <submittedName>
        <fullName evidence="3">Uncharacterized protein</fullName>
    </submittedName>
</protein>
<sequence>MLTLWALGLLLVDTGSWGENPPYRKMKKAQHESHPATRDMAPNAACMKLIANQEEPTQPRPCNCRGKPRLSLPALSLGQQHPGLFPSPPLARIHRMMELPVPSVGGPYISLEQLGLWLETSFLTSETESIQPGCLSGEKDGYVNPGLQDRQGQEMENNTPTTACGTSKNCFHGWAKQQKISQQKKYGFKSSKKDQSALSREMGKLRTQGNLIPDETADSGQMRSGVPKAPAAVTDLVCSAQSRACQDAGNGDPE</sequence>